<evidence type="ECO:0000256" key="3">
    <source>
        <dbReference type="ARBA" id="ARBA00022692"/>
    </source>
</evidence>
<evidence type="ECO:0000313" key="9">
    <source>
        <dbReference type="EMBL" id="CCG84534.1"/>
    </source>
</evidence>
<proteinExistence type="predicted"/>
<dbReference type="OrthoDB" id="5193244at2759"/>
<evidence type="ECO:0000313" key="10">
    <source>
        <dbReference type="Proteomes" id="UP000013776"/>
    </source>
</evidence>
<dbReference type="VEuPathDB" id="FungiDB:TAPDE_005002"/>
<gene>
    <name evidence="9" type="ORF">TAPDE_005002</name>
</gene>
<keyword evidence="7" id="KW-0732">Signal</keyword>
<reference evidence="9 10" key="1">
    <citation type="journal article" date="2013" name="MBio">
        <title>Genome sequencing of the plant pathogen Taphrina deformans, the causal agent of peach leaf curl.</title>
        <authorList>
            <person name="Cisse O.H."/>
            <person name="Almeida J.M.G.C.F."/>
            <person name="Fonseca A."/>
            <person name="Kumar A.A."/>
            <person name="Salojaervi J."/>
            <person name="Overmyer K."/>
            <person name="Hauser P.M."/>
            <person name="Pagni M."/>
        </authorList>
    </citation>
    <scope>NUCLEOTIDE SEQUENCE [LARGE SCALE GENOMIC DNA]</scope>
    <source>
        <strain evidence="10">PYCC 5710 / ATCC 11124 / CBS 356.35 / IMI 108563 / JCM 9778 / NBRC 8474</strain>
    </source>
</reference>
<keyword evidence="4 6" id="KW-1133">Transmembrane helix</keyword>
<dbReference type="InterPro" id="IPR027379">
    <property type="entry name" value="CLS_N"/>
</dbReference>
<dbReference type="Pfam" id="PF13396">
    <property type="entry name" value="PLDc_N"/>
    <property type="match status" value="1"/>
</dbReference>
<sequence>MDKIVLMTAMIAAVAAAPVEAQGHGNVVRYGTGGGILGFLVLLVDVYIFLELFKSSRPIERKILWALLVFFFPVIGFLAYFLLADRQKYNEYTAITDTPANGA</sequence>
<comment type="subcellular location">
    <subcellularLocation>
        <location evidence="1">Cell membrane</location>
        <topology evidence="1">Multi-pass membrane protein</topology>
    </subcellularLocation>
</comment>
<evidence type="ECO:0000256" key="7">
    <source>
        <dbReference type="SAM" id="SignalP"/>
    </source>
</evidence>
<dbReference type="eggNOG" id="ENOG502SCKV">
    <property type="taxonomic scope" value="Eukaryota"/>
</dbReference>
<evidence type="ECO:0000259" key="8">
    <source>
        <dbReference type="Pfam" id="PF13396"/>
    </source>
</evidence>
<feature type="domain" description="Cardiolipin synthase N-terminal" evidence="8">
    <location>
        <begin position="44"/>
        <end position="83"/>
    </location>
</feature>
<protein>
    <recommendedName>
        <fullName evidence="8">Cardiolipin synthase N-terminal domain-containing protein</fullName>
    </recommendedName>
</protein>
<evidence type="ECO:0000256" key="1">
    <source>
        <dbReference type="ARBA" id="ARBA00004651"/>
    </source>
</evidence>
<evidence type="ECO:0000256" key="2">
    <source>
        <dbReference type="ARBA" id="ARBA00022475"/>
    </source>
</evidence>
<name>R4XJ83_TAPDE</name>
<feature type="transmembrane region" description="Helical" evidence="6">
    <location>
        <begin position="62"/>
        <end position="83"/>
    </location>
</feature>
<accession>R4XJ83</accession>
<keyword evidence="2" id="KW-1003">Cell membrane</keyword>
<feature type="signal peptide" evidence="7">
    <location>
        <begin position="1"/>
        <end position="21"/>
    </location>
</feature>
<dbReference type="GO" id="GO:0005886">
    <property type="term" value="C:plasma membrane"/>
    <property type="evidence" value="ECO:0007669"/>
    <property type="project" value="UniProtKB-SubCell"/>
</dbReference>
<organism evidence="9 10">
    <name type="scientific">Taphrina deformans (strain PYCC 5710 / ATCC 11124 / CBS 356.35 / IMI 108563 / JCM 9778 / NBRC 8474)</name>
    <name type="common">Peach leaf curl fungus</name>
    <name type="synonym">Lalaria deformans</name>
    <dbReference type="NCBI Taxonomy" id="1097556"/>
    <lineage>
        <taxon>Eukaryota</taxon>
        <taxon>Fungi</taxon>
        <taxon>Dikarya</taxon>
        <taxon>Ascomycota</taxon>
        <taxon>Taphrinomycotina</taxon>
        <taxon>Taphrinomycetes</taxon>
        <taxon>Taphrinales</taxon>
        <taxon>Taphrinaceae</taxon>
        <taxon>Taphrina</taxon>
    </lineage>
</organism>
<feature type="transmembrane region" description="Helical" evidence="6">
    <location>
        <begin position="31"/>
        <end position="50"/>
    </location>
</feature>
<dbReference type="Proteomes" id="UP000013776">
    <property type="component" value="Unassembled WGS sequence"/>
</dbReference>
<evidence type="ECO:0000256" key="6">
    <source>
        <dbReference type="SAM" id="Phobius"/>
    </source>
</evidence>
<evidence type="ECO:0000256" key="5">
    <source>
        <dbReference type="ARBA" id="ARBA00023136"/>
    </source>
</evidence>
<dbReference type="EMBL" id="CAHR02000258">
    <property type="protein sequence ID" value="CCG84534.1"/>
    <property type="molecule type" value="Genomic_DNA"/>
</dbReference>
<evidence type="ECO:0000256" key="4">
    <source>
        <dbReference type="ARBA" id="ARBA00022989"/>
    </source>
</evidence>
<dbReference type="AlphaFoldDB" id="R4XJ83"/>
<feature type="chain" id="PRO_5004373308" description="Cardiolipin synthase N-terminal domain-containing protein" evidence="7">
    <location>
        <begin position="22"/>
        <end position="103"/>
    </location>
</feature>
<keyword evidence="10" id="KW-1185">Reference proteome</keyword>
<comment type="caution">
    <text evidence="9">The sequence shown here is derived from an EMBL/GenBank/DDBJ whole genome shotgun (WGS) entry which is preliminary data.</text>
</comment>
<keyword evidence="5 6" id="KW-0472">Membrane</keyword>
<keyword evidence="3 6" id="KW-0812">Transmembrane</keyword>